<protein>
    <submittedName>
        <fullName evidence="1">Uncharacterized protein</fullName>
    </submittedName>
</protein>
<sequence>MASTTSAGRAELDDAQDGFRELLAALNPYVDELVHQPTFHHFLDLPVELRCLVHEQYFLDEKKSISCRNWPHLEFSQTFMDSIRHKRITASFLPNLCLTSKQLQGELFTCLLEAAHFEFANCNALGCVLLFLCSSAMPLRLPLTLRKLSLKNLNGQRKRLLFKAFNDLFLKESQELAQSGIECYTAVLPVFPRLRELTLEFYAPLMYMSRTWNGDEQDPVHALSIKDYLGRVRLEPILGLQELQRVTIIGISGNCNKSDLVTLHGIKIIDDGKADHLTPISLLGGQIKEGFKAQNRNVAVTACLQYAPDEHVEETFT</sequence>
<evidence type="ECO:0000313" key="2">
    <source>
        <dbReference type="Proteomes" id="UP000800040"/>
    </source>
</evidence>
<dbReference type="AlphaFoldDB" id="A0A6A5KNM3"/>
<keyword evidence="2" id="KW-1185">Reference proteome</keyword>
<dbReference type="Proteomes" id="UP000800040">
    <property type="component" value="Unassembled WGS sequence"/>
</dbReference>
<dbReference type="EMBL" id="ML975263">
    <property type="protein sequence ID" value="KAF1837339.1"/>
    <property type="molecule type" value="Genomic_DNA"/>
</dbReference>
<accession>A0A6A5KNM3</accession>
<gene>
    <name evidence="1" type="ORF">BDW02DRAFT_595661</name>
</gene>
<dbReference type="OrthoDB" id="3670674at2759"/>
<proteinExistence type="predicted"/>
<name>A0A6A5KNM3_9PLEO</name>
<evidence type="ECO:0000313" key="1">
    <source>
        <dbReference type="EMBL" id="KAF1837339.1"/>
    </source>
</evidence>
<organism evidence="1 2">
    <name type="scientific">Decorospora gaudefroyi</name>
    <dbReference type="NCBI Taxonomy" id="184978"/>
    <lineage>
        <taxon>Eukaryota</taxon>
        <taxon>Fungi</taxon>
        <taxon>Dikarya</taxon>
        <taxon>Ascomycota</taxon>
        <taxon>Pezizomycotina</taxon>
        <taxon>Dothideomycetes</taxon>
        <taxon>Pleosporomycetidae</taxon>
        <taxon>Pleosporales</taxon>
        <taxon>Pleosporineae</taxon>
        <taxon>Pleosporaceae</taxon>
        <taxon>Decorospora</taxon>
    </lineage>
</organism>
<reference evidence="1" key="1">
    <citation type="submission" date="2020-01" db="EMBL/GenBank/DDBJ databases">
        <authorList>
            <consortium name="DOE Joint Genome Institute"/>
            <person name="Haridas S."/>
            <person name="Albert R."/>
            <person name="Binder M."/>
            <person name="Bloem J."/>
            <person name="Labutti K."/>
            <person name="Salamov A."/>
            <person name="Andreopoulos B."/>
            <person name="Baker S.E."/>
            <person name="Barry K."/>
            <person name="Bills G."/>
            <person name="Bluhm B.H."/>
            <person name="Cannon C."/>
            <person name="Castanera R."/>
            <person name="Culley D.E."/>
            <person name="Daum C."/>
            <person name="Ezra D."/>
            <person name="Gonzalez J.B."/>
            <person name="Henrissat B."/>
            <person name="Kuo A."/>
            <person name="Liang C."/>
            <person name="Lipzen A."/>
            <person name="Lutzoni F."/>
            <person name="Magnuson J."/>
            <person name="Mondo S."/>
            <person name="Nolan M."/>
            <person name="Ohm R."/>
            <person name="Pangilinan J."/>
            <person name="Park H.-J."/>
            <person name="Ramirez L."/>
            <person name="Alfaro M."/>
            <person name="Sun H."/>
            <person name="Tritt A."/>
            <person name="Yoshinaga Y."/>
            <person name="Zwiers L.-H."/>
            <person name="Turgeon B.G."/>
            <person name="Goodwin S.B."/>
            <person name="Spatafora J.W."/>
            <person name="Crous P.W."/>
            <person name="Grigoriev I.V."/>
        </authorList>
    </citation>
    <scope>NUCLEOTIDE SEQUENCE</scope>
    <source>
        <strain evidence="1">P77</strain>
    </source>
</reference>